<protein>
    <submittedName>
        <fullName evidence="1">Uncharacterized protein</fullName>
    </submittedName>
</protein>
<organism evidence="1 2">
    <name type="scientific">Mauremys mutica</name>
    <name type="common">yellowpond turtle</name>
    <dbReference type="NCBI Taxonomy" id="74926"/>
    <lineage>
        <taxon>Eukaryota</taxon>
        <taxon>Metazoa</taxon>
        <taxon>Chordata</taxon>
        <taxon>Craniata</taxon>
        <taxon>Vertebrata</taxon>
        <taxon>Euteleostomi</taxon>
        <taxon>Archelosauria</taxon>
        <taxon>Testudinata</taxon>
        <taxon>Testudines</taxon>
        <taxon>Cryptodira</taxon>
        <taxon>Durocryptodira</taxon>
        <taxon>Testudinoidea</taxon>
        <taxon>Geoemydidae</taxon>
        <taxon>Geoemydinae</taxon>
        <taxon>Mauremys</taxon>
    </lineage>
</organism>
<dbReference type="AlphaFoldDB" id="A0A9D3XWV7"/>
<dbReference type="Proteomes" id="UP000827986">
    <property type="component" value="Unassembled WGS sequence"/>
</dbReference>
<reference evidence="1" key="1">
    <citation type="submission" date="2021-09" db="EMBL/GenBank/DDBJ databases">
        <title>The genome of Mauremys mutica provides insights into the evolution of semi-aquatic lifestyle.</title>
        <authorList>
            <person name="Gong S."/>
            <person name="Gao Y."/>
        </authorList>
    </citation>
    <scope>NUCLEOTIDE SEQUENCE</scope>
    <source>
        <strain evidence="1">MM-2020</strain>
        <tissue evidence="1">Muscle</tissue>
    </source>
</reference>
<accession>A0A9D3XWV7</accession>
<proteinExistence type="predicted"/>
<evidence type="ECO:0000313" key="1">
    <source>
        <dbReference type="EMBL" id="KAH1187728.1"/>
    </source>
</evidence>
<gene>
    <name evidence="1" type="ORF">KIL84_020477</name>
</gene>
<sequence>MTKINTVFDGEARDPVTGKMYEYNSKSGARRWKDTKESVEPGIKDPLAQEMTKINTVFDGEARDPVTGKMYEYNSKSGARRWKDTKESVEPGIKDPLAQSCFSHSGEAWVILQAATLPIPCGLAMALFRINATMVRSDDDIRTTGKANMCTSH</sequence>
<keyword evidence="2" id="KW-1185">Reference proteome</keyword>
<dbReference type="EMBL" id="JAHDVG010000463">
    <property type="protein sequence ID" value="KAH1187728.1"/>
    <property type="molecule type" value="Genomic_DNA"/>
</dbReference>
<evidence type="ECO:0000313" key="2">
    <source>
        <dbReference type="Proteomes" id="UP000827986"/>
    </source>
</evidence>
<name>A0A9D3XWV7_9SAUR</name>
<comment type="caution">
    <text evidence="1">The sequence shown here is derived from an EMBL/GenBank/DDBJ whole genome shotgun (WGS) entry which is preliminary data.</text>
</comment>